<comment type="caution">
    <text evidence="2">The sequence shown here is derived from an EMBL/GenBank/DDBJ whole genome shotgun (WGS) entry which is preliminary data.</text>
</comment>
<proteinExistence type="predicted"/>
<dbReference type="Gene3D" id="1.10.20.10">
    <property type="entry name" value="Histone, subunit A"/>
    <property type="match status" value="1"/>
</dbReference>
<evidence type="ECO:0000313" key="3">
    <source>
        <dbReference type="Proteomes" id="UP001174997"/>
    </source>
</evidence>
<sequence length="1069" mass="115129">MEPPRKRPRLLNPLATQEEQEEDPEEDELLSLPAEVNARRDPNLRLERSRQRAVFKLKSAFESIFERYGRDFEGVGDEVDLRSGRIVVNNGHIEGMRGSDLLVGGGSEDEDEDEGGQDEEGEGEEEGGEMNEEERILQGGREVEVGLGLGLGAVMMPQVMMGPSSGMGMGGGVMLPQMMGSSELAMGGGFGGWPGSMGGQPGLSNMGFGGQMGVNVMFPGEMGPNMMFPGQMGGFNGWPSAFGPHMSLQTSDPTWQAPALPPSYMYGPGTVAVAPKVKKKRISLAAAREDQGDNEDDILLGVSTGDKSRETTETPIKQKLLLPKPPPGTGSEKKKKGPVRRKSKIGVDTSKQAVPKGAETGTAKAPSPQQEDVTMAEEDNTPSKTEAVQPVVETVAAETDPVPTEPEKTAPHTETESTEAPEQKPTVMAVQSRPPTVKDPAPVDDSDLYVYVSDSEHKSARKPRNQSLRVEIVAKMPLDITSFRAITPEQGEAGSPIMLDINAEDGGSAETTAPLTLEEKDANQPERPERPPSPQSEKENKTQLEPPEEVFTRHVVDAEYDFSDEDEPMPRKKQQPLKQAGASRKKDESLLRKTLRKPLSLVASDTGAMSDKPQDAPMPDAGNLDPTDSSLEHQANREDERVAVDLEQPSPQPASSIINRESSIPDSMVQPPQITEVIYTIGNRETPWPKRRRGGPSFRGRDPRGEIPDSDPIGGFSTQEDLDDDMRPPSPSLSFREDDEETTLEIPDSYIEPSSELEIPEEEPPRDHTVPSPTLSSYAPDDEMLGPIASLSLQPQDVEMLDPAPTVFSPPAHETSDSAPALSSQSHDGAITETASSPLPDTPHDDINNMTLEGIDITSSPLIHKPAQRKGDFNLRLSTPSYLATPPRRPRGRPPKAKPTPAAKADTATPFTTSKSTPTAPKPTKTPTSKRPTTTPSTFVKSTTPTVAKPNKTPTSKPPPRSSTSISSTTVKPTKTPITSKRPPVSSSTTKTTTTTTTSVSSTAKRKRRSGVLSLLSDSEDDELDLLSPSASSVRPVVLRSSPASNHVRLFSRVTPRPSYAVKGDDGSG</sequence>
<dbReference type="GO" id="GO:0046982">
    <property type="term" value="F:protein heterodimerization activity"/>
    <property type="evidence" value="ECO:0007669"/>
    <property type="project" value="InterPro"/>
</dbReference>
<feature type="compositionally biased region" description="Acidic residues" evidence="1">
    <location>
        <begin position="558"/>
        <end position="567"/>
    </location>
</feature>
<feature type="compositionally biased region" description="Acidic residues" evidence="1">
    <location>
        <begin position="107"/>
        <end position="132"/>
    </location>
</feature>
<feature type="compositionally biased region" description="Basic and acidic residues" evidence="1">
    <location>
        <begin position="517"/>
        <end position="542"/>
    </location>
</feature>
<organism evidence="2 3">
    <name type="scientific">Cercophora samala</name>
    <dbReference type="NCBI Taxonomy" id="330535"/>
    <lineage>
        <taxon>Eukaryota</taxon>
        <taxon>Fungi</taxon>
        <taxon>Dikarya</taxon>
        <taxon>Ascomycota</taxon>
        <taxon>Pezizomycotina</taxon>
        <taxon>Sordariomycetes</taxon>
        <taxon>Sordariomycetidae</taxon>
        <taxon>Sordariales</taxon>
        <taxon>Lasiosphaeriaceae</taxon>
        <taxon>Cercophora</taxon>
    </lineage>
</organism>
<keyword evidence="3" id="KW-1185">Reference proteome</keyword>
<feature type="compositionally biased region" description="Basic and acidic residues" evidence="1">
    <location>
        <begin position="630"/>
        <end position="644"/>
    </location>
</feature>
<name>A0AA39ZLX8_9PEZI</name>
<feature type="compositionally biased region" description="Basic residues" evidence="1">
    <location>
        <begin position="333"/>
        <end position="344"/>
    </location>
</feature>
<feature type="region of interest" description="Disordered" evidence="1">
    <location>
        <begin position="296"/>
        <end position="468"/>
    </location>
</feature>
<dbReference type="GO" id="GO:0042393">
    <property type="term" value="F:histone binding"/>
    <property type="evidence" value="ECO:0007669"/>
    <property type="project" value="InterPro"/>
</dbReference>
<feature type="compositionally biased region" description="Low complexity" evidence="1">
    <location>
        <begin position="962"/>
        <end position="1003"/>
    </location>
</feature>
<dbReference type="EMBL" id="JAULSY010000007">
    <property type="protein sequence ID" value="KAK0673347.1"/>
    <property type="molecule type" value="Genomic_DNA"/>
</dbReference>
<protein>
    <submittedName>
        <fullName evidence="2">Uncharacterized protein</fullName>
    </submittedName>
</protein>
<feature type="compositionally biased region" description="Low complexity" evidence="1">
    <location>
        <begin position="1026"/>
        <end position="1045"/>
    </location>
</feature>
<dbReference type="InterPro" id="IPR018465">
    <property type="entry name" value="Scm3/HJURP"/>
</dbReference>
<gene>
    <name evidence="2" type="ORF">QBC41DRAFT_343131</name>
</gene>
<dbReference type="GO" id="GO:0005634">
    <property type="term" value="C:nucleus"/>
    <property type="evidence" value="ECO:0007669"/>
    <property type="project" value="InterPro"/>
</dbReference>
<dbReference type="Proteomes" id="UP001174997">
    <property type="component" value="Unassembled WGS sequence"/>
</dbReference>
<feature type="region of interest" description="Disordered" evidence="1">
    <location>
        <begin position="1"/>
        <end position="43"/>
    </location>
</feature>
<dbReference type="PANTHER" id="PTHR15992">
    <property type="entry name" value="HOLLIDAY JUNCTION RECOGNITION PROTEIN"/>
    <property type="match status" value="1"/>
</dbReference>
<feature type="compositionally biased region" description="Low complexity" evidence="1">
    <location>
        <begin position="899"/>
        <end position="955"/>
    </location>
</feature>
<accession>A0AA39ZLX8</accession>
<dbReference type="PANTHER" id="PTHR15992:SF5">
    <property type="entry name" value="HOLLIDAY JUNCTION RECOGNITION PROTEIN"/>
    <property type="match status" value="1"/>
</dbReference>
<dbReference type="InterPro" id="IPR009072">
    <property type="entry name" value="Histone-fold"/>
</dbReference>
<reference evidence="2" key="1">
    <citation type="submission" date="2023-06" db="EMBL/GenBank/DDBJ databases">
        <title>Genome-scale phylogeny and comparative genomics of the fungal order Sordariales.</title>
        <authorList>
            <consortium name="Lawrence Berkeley National Laboratory"/>
            <person name="Hensen N."/>
            <person name="Bonometti L."/>
            <person name="Westerberg I."/>
            <person name="Brannstrom I.O."/>
            <person name="Guillou S."/>
            <person name="Cros-Aarteil S."/>
            <person name="Calhoun S."/>
            <person name="Haridas S."/>
            <person name="Kuo A."/>
            <person name="Mondo S."/>
            <person name="Pangilinan J."/>
            <person name="Riley R."/>
            <person name="Labutti K."/>
            <person name="Andreopoulos B."/>
            <person name="Lipzen A."/>
            <person name="Chen C."/>
            <person name="Yanf M."/>
            <person name="Daum C."/>
            <person name="Ng V."/>
            <person name="Clum A."/>
            <person name="Steindorff A."/>
            <person name="Ohm R."/>
            <person name="Martin F."/>
            <person name="Silar P."/>
            <person name="Natvig D."/>
            <person name="Lalanne C."/>
            <person name="Gautier V."/>
            <person name="Ament-Velasquez S.L."/>
            <person name="Kruys A."/>
            <person name="Hutchinson M.I."/>
            <person name="Powell A.J."/>
            <person name="Barry K."/>
            <person name="Miller A.N."/>
            <person name="Grigoriev I.V."/>
            <person name="Debuchy R."/>
            <person name="Gladieux P."/>
            <person name="Thoren M.H."/>
            <person name="Johannesson H."/>
        </authorList>
    </citation>
    <scope>NUCLEOTIDE SEQUENCE</scope>
    <source>
        <strain evidence="2">CBS 307.81</strain>
    </source>
</reference>
<feature type="compositionally biased region" description="Polar residues" evidence="1">
    <location>
        <begin position="653"/>
        <end position="673"/>
    </location>
</feature>
<dbReference type="Pfam" id="PF10384">
    <property type="entry name" value="Scm3"/>
    <property type="match status" value="1"/>
</dbReference>
<feature type="region of interest" description="Disordered" evidence="1">
    <location>
        <begin position="97"/>
        <end position="134"/>
    </location>
</feature>
<feature type="compositionally biased region" description="Basic and acidic residues" evidence="1">
    <location>
        <begin position="405"/>
        <end position="415"/>
    </location>
</feature>
<feature type="region of interest" description="Disordered" evidence="1">
    <location>
        <begin position="485"/>
        <end position="1045"/>
    </location>
</feature>
<feature type="compositionally biased region" description="Polar residues" evidence="1">
    <location>
        <begin position="817"/>
        <end position="839"/>
    </location>
</feature>
<dbReference type="AlphaFoldDB" id="A0AA39ZLX8"/>
<evidence type="ECO:0000313" key="2">
    <source>
        <dbReference type="EMBL" id="KAK0673347.1"/>
    </source>
</evidence>
<evidence type="ECO:0000256" key="1">
    <source>
        <dbReference type="SAM" id="MobiDB-lite"/>
    </source>
</evidence>
<feature type="compositionally biased region" description="Acidic residues" evidence="1">
    <location>
        <begin position="18"/>
        <end position="29"/>
    </location>
</feature>